<dbReference type="KEGG" id="mant:BHD05_02240"/>
<accession>A0A7L5AGW5</accession>
<evidence type="ECO:0000313" key="1">
    <source>
        <dbReference type="EMBL" id="QHO68624.1"/>
    </source>
</evidence>
<dbReference type="EMBL" id="CP017146">
    <property type="protein sequence ID" value="QHO68624.1"/>
    <property type="molecule type" value="Genomic_DNA"/>
</dbReference>
<protein>
    <recommendedName>
        <fullName evidence="3">Flagellar FliJ protein</fullName>
    </recommendedName>
</protein>
<dbReference type="OrthoDB" id="5125557at2"/>
<proteinExistence type="predicted"/>
<keyword evidence="2" id="KW-1185">Reference proteome</keyword>
<dbReference type="InterPro" id="IPR053716">
    <property type="entry name" value="Flag_assembly_chemotaxis_eff"/>
</dbReference>
<dbReference type="Gene3D" id="1.10.287.1700">
    <property type="match status" value="1"/>
</dbReference>
<organism evidence="1 2">
    <name type="scientific">Marisediminicola antarctica</name>
    <dbReference type="NCBI Taxonomy" id="674079"/>
    <lineage>
        <taxon>Bacteria</taxon>
        <taxon>Bacillati</taxon>
        <taxon>Actinomycetota</taxon>
        <taxon>Actinomycetes</taxon>
        <taxon>Micrococcales</taxon>
        <taxon>Microbacteriaceae</taxon>
        <taxon>Marisediminicola</taxon>
    </lineage>
</organism>
<gene>
    <name evidence="1" type="ORF">BHD05_02240</name>
</gene>
<dbReference type="RefSeq" id="WP_161884984.1">
    <property type="nucleotide sequence ID" value="NZ_CP017146.1"/>
</dbReference>
<sequence>MARAFSLAGLLRLRHLEQDAAVGALSAANARLRENQIRRARIRSELAGGDAAPTDRLALTAVAVARSSARGMLAELEALGSIEAQAVERATAALTSARTKTVGLEKLAEKHHVEVITSDLKTEQSAIDELASTAWHRNRESEAT</sequence>
<evidence type="ECO:0000313" key="2">
    <source>
        <dbReference type="Proteomes" id="UP000464507"/>
    </source>
</evidence>
<reference evidence="1 2" key="1">
    <citation type="submission" date="2016-09" db="EMBL/GenBank/DDBJ databases">
        <title>Complete genome sequence of microbes from the polar regions.</title>
        <authorList>
            <person name="Liao L."/>
            <person name="Chen B."/>
        </authorList>
    </citation>
    <scope>NUCLEOTIDE SEQUENCE [LARGE SCALE GENOMIC DNA]</scope>
    <source>
        <strain evidence="1 2">ZS314</strain>
    </source>
</reference>
<name>A0A7L5AGW5_9MICO</name>
<dbReference type="Proteomes" id="UP000464507">
    <property type="component" value="Chromosome"/>
</dbReference>
<dbReference type="AlphaFoldDB" id="A0A7L5AGW5"/>
<evidence type="ECO:0008006" key="3">
    <source>
        <dbReference type="Google" id="ProtNLM"/>
    </source>
</evidence>